<dbReference type="InterPro" id="IPR011251">
    <property type="entry name" value="Luciferase-like_dom"/>
</dbReference>
<protein>
    <submittedName>
        <fullName evidence="2">Flavin-dependent oxidoreductase, luciferase family (Includes alkanesulfonate monooxygenase SsuD and methylene tetrahydromethanopterin reductase)</fullName>
    </submittedName>
</protein>
<dbReference type="Proteomes" id="UP000183585">
    <property type="component" value="Unassembled WGS sequence"/>
</dbReference>
<evidence type="ECO:0000313" key="2">
    <source>
        <dbReference type="EMBL" id="SCE82095.1"/>
    </source>
</evidence>
<evidence type="ECO:0000259" key="1">
    <source>
        <dbReference type="Pfam" id="PF00296"/>
    </source>
</evidence>
<dbReference type="Pfam" id="PF00296">
    <property type="entry name" value="Bac_luciferase"/>
    <property type="match status" value="1"/>
</dbReference>
<dbReference type="EMBL" id="FMCT01000002">
    <property type="protein sequence ID" value="SCE82095.1"/>
    <property type="molecule type" value="Genomic_DNA"/>
</dbReference>
<dbReference type="PANTHER" id="PTHR30011:SF32">
    <property type="entry name" value="CONSERVED PROTEIN"/>
    <property type="match status" value="1"/>
</dbReference>
<gene>
    <name evidence="2" type="ORF">GA0070563_102212</name>
</gene>
<dbReference type="SUPFAM" id="SSF51679">
    <property type="entry name" value="Bacterial luciferase-like"/>
    <property type="match status" value="1"/>
</dbReference>
<dbReference type="AlphaFoldDB" id="A0A1C4VEF8"/>
<proteinExistence type="predicted"/>
<dbReference type="GO" id="GO:0004497">
    <property type="term" value="F:monooxygenase activity"/>
    <property type="evidence" value="ECO:0007669"/>
    <property type="project" value="UniProtKB-KW"/>
</dbReference>
<feature type="domain" description="Luciferase-like" evidence="1">
    <location>
        <begin position="11"/>
        <end position="276"/>
    </location>
</feature>
<keyword evidence="2" id="KW-0503">Monooxygenase</keyword>
<name>A0A1C4VEF8_9ACTN</name>
<dbReference type="GO" id="GO:0016705">
    <property type="term" value="F:oxidoreductase activity, acting on paired donors, with incorporation or reduction of molecular oxygen"/>
    <property type="evidence" value="ECO:0007669"/>
    <property type="project" value="InterPro"/>
</dbReference>
<accession>A0A1C4VEF8</accession>
<dbReference type="CDD" id="cd01097">
    <property type="entry name" value="Tetrahydromethanopterin_reductase"/>
    <property type="match status" value="1"/>
</dbReference>
<dbReference type="PANTHER" id="PTHR30011">
    <property type="entry name" value="ALKANESULFONATE MONOOXYGENASE-RELATED"/>
    <property type="match status" value="1"/>
</dbReference>
<dbReference type="Gene3D" id="3.20.20.30">
    <property type="entry name" value="Luciferase-like domain"/>
    <property type="match status" value="1"/>
</dbReference>
<dbReference type="RefSeq" id="WP_074473050.1">
    <property type="nucleotide sequence ID" value="NZ_FMCT01000002.1"/>
</dbReference>
<reference evidence="3" key="1">
    <citation type="submission" date="2016-06" db="EMBL/GenBank/DDBJ databases">
        <authorList>
            <person name="Varghese N."/>
            <person name="Submissions Spin"/>
        </authorList>
    </citation>
    <scope>NUCLEOTIDE SEQUENCE [LARGE SCALE GENOMIC DNA]</scope>
    <source>
        <strain evidence="3">DSM 43168</strain>
    </source>
</reference>
<dbReference type="InterPro" id="IPR036661">
    <property type="entry name" value="Luciferase-like_sf"/>
</dbReference>
<sequence>MEIGIGLPSTVPGFSGSEVVEWAKRAEALGFSTLGVIDRLVYANAEPLTVLAAAAAVTTRIRLATTILVAPARPSGALLAKQVASVDRLSGGRLTLGLGVGGRADDFAVTGTRYHERGRRFAQMLAEMRDVWAGSEGTGEIGPAPVQERIPVLLGGRAEAVFRRVGEVADGWISTGGRVEMFSELAPKACRAWAENGRPGRPRLAAIGYFALGDDARHAADEHLLDYYAFLGDFAKFTAAGALTDAGAVRETVAAFAEAGCDELILHPCLSDPEQVTLLARALA</sequence>
<evidence type="ECO:0000313" key="3">
    <source>
        <dbReference type="Proteomes" id="UP000183585"/>
    </source>
</evidence>
<organism evidence="2 3">
    <name type="scientific">Micromonospora carbonacea</name>
    <dbReference type="NCBI Taxonomy" id="47853"/>
    <lineage>
        <taxon>Bacteria</taxon>
        <taxon>Bacillati</taxon>
        <taxon>Actinomycetota</taxon>
        <taxon>Actinomycetes</taxon>
        <taxon>Micromonosporales</taxon>
        <taxon>Micromonosporaceae</taxon>
        <taxon>Micromonospora</taxon>
    </lineage>
</organism>
<keyword evidence="3" id="KW-1185">Reference proteome</keyword>
<keyword evidence="2" id="KW-0560">Oxidoreductase</keyword>
<dbReference type="InterPro" id="IPR051260">
    <property type="entry name" value="Diverse_substr_monoxygenases"/>
</dbReference>